<dbReference type="Pfam" id="PF21839">
    <property type="entry name" value="DUF6898"/>
    <property type="match status" value="1"/>
</dbReference>
<protein>
    <recommendedName>
        <fullName evidence="1">DUF6898 domain-containing protein</fullName>
    </recommendedName>
</protein>
<dbReference type="EMBL" id="JAUKTR010000001">
    <property type="protein sequence ID" value="MDO1558705.1"/>
    <property type="molecule type" value="Genomic_DNA"/>
</dbReference>
<accession>A0ABT8SJG0</accession>
<feature type="domain" description="DUF6898" evidence="1">
    <location>
        <begin position="12"/>
        <end position="64"/>
    </location>
</feature>
<reference evidence="2" key="1">
    <citation type="submission" date="2023-07" db="EMBL/GenBank/DDBJ databases">
        <title>Brevundimonas soil sp. nov., isolated from the soil of chemical plant.</title>
        <authorList>
            <person name="Wu N."/>
        </authorList>
    </citation>
    <scope>NUCLEOTIDE SEQUENCE</scope>
    <source>
        <strain evidence="2">XZ-24</strain>
    </source>
</reference>
<dbReference type="RefSeq" id="WP_302109103.1">
    <property type="nucleotide sequence ID" value="NZ_JAUKTR010000001.1"/>
</dbReference>
<evidence type="ECO:0000313" key="2">
    <source>
        <dbReference type="EMBL" id="MDO1558705.1"/>
    </source>
</evidence>
<dbReference type="Proteomes" id="UP001169063">
    <property type="component" value="Unassembled WGS sequence"/>
</dbReference>
<sequence length="65" mass="6729">MSRGSPPSPDGREILIEFVRNGAWLKCSAVDAATGREASAIGPAADPAGLERIAIAKLKRLLAQG</sequence>
<dbReference type="InterPro" id="IPR054193">
    <property type="entry name" value="DUF6898"/>
</dbReference>
<comment type="caution">
    <text evidence="2">The sequence shown here is derived from an EMBL/GenBank/DDBJ whole genome shotgun (WGS) entry which is preliminary data.</text>
</comment>
<organism evidence="2 3">
    <name type="scientific">Peiella sedimenti</name>
    <dbReference type="NCBI Taxonomy" id="3061083"/>
    <lineage>
        <taxon>Bacteria</taxon>
        <taxon>Pseudomonadati</taxon>
        <taxon>Pseudomonadota</taxon>
        <taxon>Alphaproteobacteria</taxon>
        <taxon>Caulobacterales</taxon>
        <taxon>Caulobacteraceae</taxon>
        <taxon>Peiella</taxon>
    </lineage>
</organism>
<name>A0ABT8SJG0_9CAUL</name>
<gene>
    <name evidence="2" type="ORF">Q0812_04610</name>
</gene>
<evidence type="ECO:0000259" key="1">
    <source>
        <dbReference type="Pfam" id="PF21839"/>
    </source>
</evidence>
<proteinExistence type="predicted"/>
<keyword evidence="3" id="KW-1185">Reference proteome</keyword>
<evidence type="ECO:0000313" key="3">
    <source>
        <dbReference type="Proteomes" id="UP001169063"/>
    </source>
</evidence>